<dbReference type="Proteomes" id="UP001497472">
    <property type="component" value="Unassembled WGS sequence"/>
</dbReference>
<evidence type="ECO:0000313" key="1">
    <source>
        <dbReference type="EMBL" id="CAK1553359.1"/>
    </source>
</evidence>
<keyword evidence="2" id="KW-1185">Reference proteome</keyword>
<organism evidence="1 2">
    <name type="scientific">Leptosia nina</name>
    <dbReference type="NCBI Taxonomy" id="320188"/>
    <lineage>
        <taxon>Eukaryota</taxon>
        <taxon>Metazoa</taxon>
        <taxon>Ecdysozoa</taxon>
        <taxon>Arthropoda</taxon>
        <taxon>Hexapoda</taxon>
        <taxon>Insecta</taxon>
        <taxon>Pterygota</taxon>
        <taxon>Neoptera</taxon>
        <taxon>Endopterygota</taxon>
        <taxon>Lepidoptera</taxon>
        <taxon>Glossata</taxon>
        <taxon>Ditrysia</taxon>
        <taxon>Papilionoidea</taxon>
        <taxon>Pieridae</taxon>
        <taxon>Pierinae</taxon>
        <taxon>Leptosia</taxon>
    </lineage>
</organism>
<gene>
    <name evidence="1" type="ORF">LNINA_LOCUS12364</name>
</gene>
<dbReference type="EMBL" id="CAVLEF010000218">
    <property type="protein sequence ID" value="CAK1553359.1"/>
    <property type="molecule type" value="Genomic_DNA"/>
</dbReference>
<proteinExistence type="predicted"/>
<reference evidence="1 2" key="1">
    <citation type="submission" date="2023-11" db="EMBL/GenBank/DDBJ databases">
        <authorList>
            <person name="Okamura Y."/>
        </authorList>
    </citation>
    <scope>NUCLEOTIDE SEQUENCE [LARGE SCALE GENOMIC DNA]</scope>
</reference>
<name>A0AAV1JVJ6_9NEOP</name>
<comment type="caution">
    <text evidence="1">The sequence shown here is derived from an EMBL/GenBank/DDBJ whole genome shotgun (WGS) entry which is preliminary data.</text>
</comment>
<dbReference type="AlphaFoldDB" id="A0AAV1JVJ6"/>
<evidence type="ECO:0000313" key="2">
    <source>
        <dbReference type="Proteomes" id="UP001497472"/>
    </source>
</evidence>
<accession>A0AAV1JVJ6</accession>
<protein>
    <submittedName>
        <fullName evidence="1">Uncharacterized protein</fullName>
    </submittedName>
</protein>
<sequence length="110" mass="12549">MEIVVWTQYPYARTQLGAAVCDVATRRAPLTHTGALSTNQLIGRGRCRLATAELRSPSVDLDDALSERFYFLIHYFLRKKRLVSEEIEMLPAQSIDGIINFRQPVVHAFR</sequence>